<proteinExistence type="predicted"/>
<dbReference type="OrthoDB" id="5501649at2"/>
<protein>
    <recommendedName>
        <fullName evidence="4">Lipoprotein</fullName>
    </recommendedName>
</protein>
<sequence>MNASRSRLAKALALITAATSLLTGCGAAGPMQAPGGMVAAAPAPAPVMTHSLYAKDASGSLSEGDLQRVLESPIDLQFPARVGVVPLASAFEPGGDVSLSVRSVASRDLARALTGHPHFSHVSDISTELPHGGGLEGLRVIAARYRLRYLLLYSERFEDATHLNGWAFLYPTILGMFVAPGVTVKSRGLAQVDLLDVRTGTILFSVVEPMQVEGHSLMIGAERSHRDLEREAAAGAARALAKRVAAQTNELVAFADTSALGGTAVRTRILPAPIQVGASSSAIGPSAALR</sequence>
<evidence type="ECO:0008006" key="4">
    <source>
        <dbReference type="Google" id="ProtNLM"/>
    </source>
</evidence>
<dbReference type="RefSeq" id="WP_044246898.1">
    <property type="nucleotide sequence ID" value="NZ_ASRX01000053.1"/>
</dbReference>
<feature type="signal peptide" evidence="1">
    <location>
        <begin position="1"/>
        <end position="28"/>
    </location>
</feature>
<comment type="caution">
    <text evidence="2">The sequence shown here is derived from an EMBL/GenBank/DDBJ whole genome shotgun (WGS) entry which is preliminary data.</text>
</comment>
<keyword evidence="3" id="KW-1185">Reference proteome</keyword>
<evidence type="ECO:0000313" key="2">
    <source>
        <dbReference type="EMBL" id="EYF02965.1"/>
    </source>
</evidence>
<dbReference type="STRING" id="1192034.CAP_6388"/>
<name>A0A017T295_9BACT</name>
<keyword evidence="1" id="KW-0732">Signal</keyword>
<accession>A0A017T295</accession>
<dbReference type="Proteomes" id="UP000019678">
    <property type="component" value="Unassembled WGS sequence"/>
</dbReference>
<reference evidence="2 3" key="1">
    <citation type="submission" date="2013-05" db="EMBL/GenBank/DDBJ databases">
        <title>Genome assembly of Chondromyces apiculatus DSM 436.</title>
        <authorList>
            <person name="Sharma G."/>
            <person name="Khatri I."/>
            <person name="Kaur C."/>
            <person name="Mayilraj S."/>
            <person name="Subramanian S."/>
        </authorList>
    </citation>
    <scope>NUCLEOTIDE SEQUENCE [LARGE SCALE GENOMIC DNA]</scope>
    <source>
        <strain evidence="2 3">DSM 436</strain>
    </source>
</reference>
<evidence type="ECO:0000256" key="1">
    <source>
        <dbReference type="SAM" id="SignalP"/>
    </source>
</evidence>
<dbReference type="EMBL" id="ASRX01000053">
    <property type="protein sequence ID" value="EYF02965.1"/>
    <property type="molecule type" value="Genomic_DNA"/>
</dbReference>
<dbReference type="eggNOG" id="ENOG5031TIJ">
    <property type="taxonomic scope" value="Bacteria"/>
</dbReference>
<dbReference type="AlphaFoldDB" id="A0A017T295"/>
<organism evidence="2 3">
    <name type="scientific">Chondromyces apiculatus DSM 436</name>
    <dbReference type="NCBI Taxonomy" id="1192034"/>
    <lineage>
        <taxon>Bacteria</taxon>
        <taxon>Pseudomonadati</taxon>
        <taxon>Myxococcota</taxon>
        <taxon>Polyangia</taxon>
        <taxon>Polyangiales</taxon>
        <taxon>Polyangiaceae</taxon>
        <taxon>Chondromyces</taxon>
    </lineage>
</organism>
<gene>
    <name evidence="2" type="ORF">CAP_6388</name>
</gene>
<evidence type="ECO:0000313" key="3">
    <source>
        <dbReference type="Proteomes" id="UP000019678"/>
    </source>
</evidence>
<feature type="chain" id="PRO_5001496866" description="Lipoprotein" evidence="1">
    <location>
        <begin position="29"/>
        <end position="290"/>
    </location>
</feature>
<dbReference type="PROSITE" id="PS51257">
    <property type="entry name" value="PROKAR_LIPOPROTEIN"/>
    <property type="match status" value="1"/>
</dbReference>